<name>A0A0M3K7I9_ANISI</name>
<evidence type="ECO:0000313" key="5">
    <source>
        <dbReference type="WBParaSite" id="ASIM_0001693001-mRNA-1"/>
    </source>
</evidence>
<reference evidence="5" key="1">
    <citation type="submission" date="2017-02" db="UniProtKB">
        <authorList>
            <consortium name="WormBaseParasite"/>
        </authorList>
    </citation>
    <scope>IDENTIFICATION</scope>
</reference>
<dbReference type="AlphaFoldDB" id="A0A0M3K7I9"/>
<dbReference type="InterPro" id="IPR026791">
    <property type="entry name" value="DOCK"/>
</dbReference>
<sequence length="462" mass="51006">LKFDDIALVSAHQAELASIMPRNDVQGIAASKRATVNCITERLGRPGSQTGVALARLLGQKGALSGDTSRFERGLAALSSFVTPPPGGRATMFDKAVQELIGQLRGVLSATGALADAINDPIRLADLRIQLANSYRGSAALRCTWFETLAETHIKENWFSEAAENFASMIEKTMQTLVLAERYEAIGPLSRLAIPIFEQQKNYRALVSMYADLQQAYSSADQVKATRKRHFGSYFRVIFHEWIYREPALTSLAEACERMSEACRLALGHERIQVVAEGEIDESQIEDGMAYVEMTHVQPFADDSSDADVSSFALNTNIRKFIYECPVIDESVSEDAPEIARRTLKRICLTVAEPFPNTRRRERVTERSEKILTPLELAIENLIFKAQQIRRILDSAINAGDHDKTIADKLDVKGLQLLLQGAVQPTMLEPTSALSENANHSSDPNSARKSMHILDSIGGVNT</sequence>
<dbReference type="InterPro" id="IPR046769">
    <property type="entry name" value="DOCKER_Lobe_A"/>
</dbReference>
<comment type="similarity">
    <text evidence="2">Belongs to the DOCK family.</text>
</comment>
<dbReference type="InterPro" id="IPR046770">
    <property type="entry name" value="DOCKER_Lobe_B"/>
</dbReference>
<dbReference type="GO" id="GO:0005085">
    <property type="term" value="F:guanyl-nucleotide exchange factor activity"/>
    <property type="evidence" value="ECO:0007669"/>
    <property type="project" value="UniProtKB-KW"/>
</dbReference>
<evidence type="ECO:0000256" key="3">
    <source>
        <dbReference type="SAM" id="MobiDB-lite"/>
    </source>
</evidence>
<dbReference type="Pfam" id="PF20422">
    <property type="entry name" value="DHR-2_Lobe_B"/>
    <property type="match status" value="1"/>
</dbReference>
<protein>
    <submittedName>
        <fullName evidence="5">Zizimin ortholog (inferred by orthology to a D. melanogaster protein)</fullName>
    </submittedName>
</protein>
<feature type="region of interest" description="Disordered" evidence="3">
    <location>
        <begin position="434"/>
        <end position="462"/>
    </location>
</feature>
<accession>A0A0M3K7I9</accession>
<keyword evidence="1" id="KW-0344">Guanine-nucleotide releasing factor</keyword>
<dbReference type="InterPro" id="IPR027357">
    <property type="entry name" value="DOCKER_dom"/>
</dbReference>
<dbReference type="GO" id="GO:0007264">
    <property type="term" value="P:small GTPase-mediated signal transduction"/>
    <property type="evidence" value="ECO:0007669"/>
    <property type="project" value="InterPro"/>
</dbReference>
<dbReference type="Pfam" id="PF06920">
    <property type="entry name" value="DHR-2_Lobe_A"/>
    <property type="match status" value="2"/>
</dbReference>
<dbReference type="PANTHER" id="PTHR23317">
    <property type="entry name" value="DEDICATOR OF CYTOKINESIS DOCK"/>
    <property type="match status" value="1"/>
</dbReference>
<dbReference type="PROSITE" id="PS51651">
    <property type="entry name" value="DOCKER"/>
    <property type="match status" value="1"/>
</dbReference>
<dbReference type="WBParaSite" id="ASIM_0001693001-mRNA-1">
    <property type="protein sequence ID" value="ASIM_0001693001-mRNA-1"/>
    <property type="gene ID" value="ASIM_0001693001"/>
</dbReference>
<dbReference type="InterPro" id="IPR043161">
    <property type="entry name" value="DOCK_C_lobe_A"/>
</dbReference>
<evidence type="ECO:0000259" key="4">
    <source>
        <dbReference type="PROSITE" id="PS51651"/>
    </source>
</evidence>
<organism evidence="5">
    <name type="scientific">Anisakis simplex</name>
    <name type="common">Herring worm</name>
    <dbReference type="NCBI Taxonomy" id="6269"/>
    <lineage>
        <taxon>Eukaryota</taxon>
        <taxon>Metazoa</taxon>
        <taxon>Ecdysozoa</taxon>
        <taxon>Nematoda</taxon>
        <taxon>Chromadorea</taxon>
        <taxon>Rhabditida</taxon>
        <taxon>Spirurina</taxon>
        <taxon>Ascaridomorpha</taxon>
        <taxon>Ascaridoidea</taxon>
        <taxon>Anisakidae</taxon>
        <taxon>Anisakis</taxon>
        <taxon>Anisakis simplex complex</taxon>
    </lineage>
</organism>
<dbReference type="Gene3D" id="1.25.40.410">
    <property type="match status" value="2"/>
</dbReference>
<evidence type="ECO:0000256" key="1">
    <source>
        <dbReference type="ARBA" id="ARBA00022658"/>
    </source>
</evidence>
<feature type="compositionally biased region" description="Polar residues" evidence="3">
    <location>
        <begin position="434"/>
        <end position="448"/>
    </location>
</feature>
<dbReference type="PANTHER" id="PTHR23317:SF26">
    <property type="entry name" value="ZIZIMIN, ISOFORM K"/>
    <property type="match status" value="1"/>
</dbReference>
<proteinExistence type="inferred from homology"/>
<evidence type="ECO:0000256" key="2">
    <source>
        <dbReference type="PROSITE-ProRule" id="PRU00984"/>
    </source>
</evidence>
<feature type="domain" description="DOCKER" evidence="4">
    <location>
        <begin position="88"/>
        <end position="462"/>
    </location>
</feature>